<reference evidence="2" key="1">
    <citation type="submission" date="2021-11" db="EMBL/GenBank/DDBJ databases">
        <title>Cultivation dependent microbiological survey of springs from the worlds oldest radium mine currently devoted to the extraction of radon-saturated water.</title>
        <authorList>
            <person name="Kapinusova G."/>
            <person name="Smrhova T."/>
            <person name="Strejcek M."/>
            <person name="Suman J."/>
            <person name="Jani K."/>
            <person name="Pajer P."/>
            <person name="Uhlik O."/>
        </authorList>
    </citation>
    <scope>NUCLEOTIDE SEQUENCE [LARGE SCALE GENOMIC DNA]</scope>
    <source>
        <strain evidence="2">J379</strain>
    </source>
</reference>
<organism evidence="1 2">
    <name type="scientific">Svornostia abyssi</name>
    <dbReference type="NCBI Taxonomy" id="2898438"/>
    <lineage>
        <taxon>Bacteria</taxon>
        <taxon>Bacillati</taxon>
        <taxon>Actinomycetota</taxon>
        <taxon>Thermoleophilia</taxon>
        <taxon>Solirubrobacterales</taxon>
        <taxon>Baekduiaceae</taxon>
        <taxon>Svornostia</taxon>
    </lineage>
</organism>
<dbReference type="EMBL" id="CP088295">
    <property type="protein sequence ID" value="UUY02518.1"/>
    <property type="molecule type" value="Genomic_DNA"/>
</dbReference>
<evidence type="ECO:0008006" key="3">
    <source>
        <dbReference type="Google" id="ProtNLM"/>
    </source>
</evidence>
<gene>
    <name evidence="1" type="ORF">LRS13_17695</name>
</gene>
<name>A0ABY5PCW5_9ACTN</name>
<evidence type="ECO:0000313" key="2">
    <source>
        <dbReference type="Proteomes" id="UP001058860"/>
    </source>
</evidence>
<proteinExistence type="predicted"/>
<evidence type="ECO:0000313" key="1">
    <source>
        <dbReference type="EMBL" id="UUY02518.1"/>
    </source>
</evidence>
<dbReference type="RefSeq" id="WP_353863045.1">
    <property type="nucleotide sequence ID" value="NZ_CP088295.1"/>
</dbReference>
<protein>
    <recommendedName>
        <fullName evidence="3">Metal-dependent hydrolase</fullName>
    </recommendedName>
</protein>
<sequence length="135" mass="13910">MPEPKVHAAGLAAGAALAAGNLRVVASQPSTRQTVLWGGALAVAAAVYPLARKQWKPEAAAAREVVGLVAYSAVAIAACRQLPPAGTRIAAAGWASHALFDLAHRHSEGSRLPDWYPAVCAGYDLVVASHLARLT</sequence>
<dbReference type="Proteomes" id="UP001058860">
    <property type="component" value="Chromosome"/>
</dbReference>
<accession>A0ABY5PCW5</accession>
<keyword evidence="2" id="KW-1185">Reference proteome</keyword>